<evidence type="ECO:0000313" key="9">
    <source>
        <dbReference type="Proteomes" id="UP000261003"/>
    </source>
</evidence>
<dbReference type="NCBIfam" id="TIGR01547">
    <property type="entry name" value="phage_term_2"/>
    <property type="match status" value="1"/>
</dbReference>
<dbReference type="Pfam" id="PF04466">
    <property type="entry name" value="Terminase_3"/>
    <property type="match status" value="1"/>
</dbReference>
<dbReference type="RefSeq" id="WP_008666892.1">
    <property type="nucleotide sequence ID" value="NZ_CAXSKM010000067.1"/>
</dbReference>
<dbReference type="EMBL" id="WDBY01000043">
    <property type="protein sequence ID" value="KAB6473675.1"/>
    <property type="molecule type" value="Genomic_DNA"/>
</dbReference>
<dbReference type="Proteomes" id="UP000095333">
    <property type="component" value="Unassembled WGS sequence"/>
</dbReference>
<reference evidence="11 12" key="3">
    <citation type="journal article" date="2019" name="Nat. Med.">
        <title>A library of human gut bacterial isolates paired with longitudinal multiomics data enables mechanistic microbiome research.</title>
        <authorList>
            <person name="Poyet M."/>
            <person name="Groussin M."/>
            <person name="Gibbons S.M."/>
            <person name="Avila-Pacheco J."/>
            <person name="Jiang X."/>
            <person name="Kearney S.M."/>
            <person name="Perrotta A.R."/>
            <person name="Berdy B."/>
            <person name="Zhao S."/>
            <person name="Lieberman T.D."/>
            <person name="Swanson P.K."/>
            <person name="Smith M."/>
            <person name="Roesemann S."/>
            <person name="Alexander J.E."/>
            <person name="Rich S.A."/>
            <person name="Livny J."/>
            <person name="Vlamakis H."/>
            <person name="Clish C."/>
            <person name="Bullock K."/>
            <person name="Deik A."/>
            <person name="Scott J."/>
            <person name="Pierce K.A."/>
            <person name="Xavier R.J."/>
            <person name="Alm E.J."/>
        </authorList>
    </citation>
    <scope>NUCLEOTIDE SEQUENCE [LARGE SCALE GENOMIC DNA]</scope>
    <source>
        <strain evidence="5 11">BIOML-A140</strain>
        <strain evidence="4 12">BIOML-A141</strain>
    </source>
</reference>
<dbReference type="Gene3D" id="3.30.420.280">
    <property type="match status" value="1"/>
</dbReference>
<dbReference type="EMBL" id="WDBZ01000043">
    <property type="protein sequence ID" value="KAB6448787.1"/>
    <property type="molecule type" value="Genomic_DNA"/>
</dbReference>
<evidence type="ECO:0000313" key="11">
    <source>
        <dbReference type="Proteomes" id="UP000468344"/>
    </source>
</evidence>
<proteinExistence type="predicted"/>
<accession>A0A174NHL8</accession>
<evidence type="ECO:0000313" key="12">
    <source>
        <dbReference type="Proteomes" id="UP000483142"/>
    </source>
</evidence>
<name>A0A174NHL8_PHOVU</name>
<evidence type="ECO:0000313" key="10">
    <source>
        <dbReference type="Proteomes" id="UP000285469"/>
    </source>
</evidence>
<dbReference type="Proteomes" id="UP000285469">
    <property type="component" value="Unassembled WGS sequence"/>
</dbReference>
<evidence type="ECO:0000313" key="6">
    <source>
        <dbReference type="EMBL" id="RGM48431.1"/>
    </source>
</evidence>
<dbReference type="Proteomes" id="UP000261003">
    <property type="component" value="Unassembled WGS sequence"/>
</dbReference>
<reference evidence="3 8" key="1">
    <citation type="submission" date="2015-09" db="EMBL/GenBank/DDBJ databases">
        <authorList>
            <consortium name="Pathogen Informatics"/>
        </authorList>
    </citation>
    <scope>NUCLEOTIDE SEQUENCE [LARGE SCALE GENOMIC DNA]</scope>
    <source>
        <strain evidence="3 8">2789STDY5834842</strain>
    </source>
</reference>
<evidence type="ECO:0000313" key="4">
    <source>
        <dbReference type="EMBL" id="KAB6448787.1"/>
    </source>
</evidence>
<dbReference type="EMBL" id="CYZI01000056">
    <property type="protein sequence ID" value="CUP46030.1"/>
    <property type="molecule type" value="Genomic_DNA"/>
</dbReference>
<dbReference type="EMBL" id="QSTG01000001">
    <property type="protein sequence ID" value="RGM48431.1"/>
    <property type="molecule type" value="Genomic_DNA"/>
</dbReference>
<dbReference type="PANTHER" id="PTHR39184">
    <property type="match status" value="1"/>
</dbReference>
<sequence>MIVPQEIYHPLYEDKEKFIILITGGRGSGKSFNASTFIERLTFEMTPVEKIVHQILYTRYTMVSAGMSIIPEMMEKIDLDGTTKYFKTTKTDIVNKMTKSRIMFRGIKTSSGNQTAKLKSIQGITTFVCDEAEEWTSEDEFDKIMLSIRKKGIQNRIIIIMNPCDSNHFIYKKYIEKTHKLVEIDGVQVQISTHPNVLHIHTTYFDNLDNLSPEFLKEVEDMKVSNPEKYAHVVIGRWADVAEGAVFKKWGIVDEFPAWAKKIAFGQDFGYTHDPSASIRCGIVDNALYLDEVDYRTGLLSSDIIKTLRPWGLKVIADSADPRLIQEIHNGGIKIYAVEKGAGSINAGIDKMKDMEIYITKRSYNLQSEFRKYVWAKDKDGNYINEPEDHDNHGIDAVRYYVLGELLGKIQKPKDLTGIFTH</sequence>
<evidence type="ECO:0000259" key="2">
    <source>
        <dbReference type="Pfam" id="PF17288"/>
    </source>
</evidence>
<organism evidence="3 8">
    <name type="scientific">Phocaeicola vulgatus</name>
    <name type="common">Bacteroides vulgatus</name>
    <dbReference type="NCBI Taxonomy" id="821"/>
    <lineage>
        <taxon>Bacteria</taxon>
        <taxon>Pseudomonadati</taxon>
        <taxon>Bacteroidota</taxon>
        <taxon>Bacteroidia</taxon>
        <taxon>Bacteroidales</taxon>
        <taxon>Bacteroidaceae</taxon>
        <taxon>Phocaeicola</taxon>
    </lineage>
</organism>
<dbReference type="InterPro" id="IPR006437">
    <property type="entry name" value="Phage_terminase_lsu"/>
</dbReference>
<dbReference type="InterPro" id="IPR035413">
    <property type="entry name" value="Terminase_L_C"/>
</dbReference>
<dbReference type="Proteomes" id="UP000483142">
    <property type="component" value="Unassembled WGS sequence"/>
</dbReference>
<dbReference type="EMBL" id="QSAI01000012">
    <property type="protein sequence ID" value="RGW48402.1"/>
    <property type="molecule type" value="Genomic_DNA"/>
</dbReference>
<dbReference type="AlphaFoldDB" id="A0A174NHL8"/>
<feature type="domain" description="Phage terminase large subunit N-terminal" evidence="1">
    <location>
        <begin position="17"/>
        <end position="237"/>
    </location>
</feature>
<dbReference type="PANTHER" id="PTHR39184:SF1">
    <property type="entry name" value="PBSX PHAGE TERMINASE LARGE SUBUNIT"/>
    <property type="match status" value="1"/>
</dbReference>
<evidence type="ECO:0000313" key="8">
    <source>
        <dbReference type="Proteomes" id="UP000095333"/>
    </source>
</evidence>
<dbReference type="InterPro" id="IPR052380">
    <property type="entry name" value="Viral_DNA_packaging_terminase"/>
</dbReference>
<dbReference type="SUPFAM" id="SSF52540">
    <property type="entry name" value="P-loop containing nucleoside triphosphate hydrolases"/>
    <property type="match status" value="1"/>
</dbReference>
<reference evidence="9 10" key="2">
    <citation type="submission" date="2018-08" db="EMBL/GenBank/DDBJ databases">
        <title>A genome reference for cultivated species of the human gut microbiota.</title>
        <authorList>
            <person name="Zou Y."/>
            <person name="Xue W."/>
            <person name="Luo G."/>
        </authorList>
    </citation>
    <scope>NUCLEOTIDE SEQUENCE [LARGE SCALE GENOMIC DNA]</scope>
    <source>
        <strain evidence="7 10">AF12-25</strain>
        <strain evidence="6 9">OM08-13BH</strain>
    </source>
</reference>
<evidence type="ECO:0000313" key="3">
    <source>
        <dbReference type="EMBL" id="CUP46030.1"/>
    </source>
</evidence>
<dbReference type="Pfam" id="PF17288">
    <property type="entry name" value="Terminase_3C"/>
    <property type="match status" value="1"/>
</dbReference>
<evidence type="ECO:0000313" key="7">
    <source>
        <dbReference type="EMBL" id="RGW48402.1"/>
    </source>
</evidence>
<evidence type="ECO:0000259" key="1">
    <source>
        <dbReference type="Pfam" id="PF04466"/>
    </source>
</evidence>
<evidence type="ECO:0000313" key="5">
    <source>
        <dbReference type="EMBL" id="KAB6473675.1"/>
    </source>
</evidence>
<dbReference type="Proteomes" id="UP000468344">
    <property type="component" value="Unassembled WGS sequence"/>
</dbReference>
<dbReference type="Gene3D" id="3.40.50.300">
    <property type="entry name" value="P-loop containing nucleotide triphosphate hydrolases"/>
    <property type="match status" value="1"/>
</dbReference>
<dbReference type="InterPro" id="IPR027417">
    <property type="entry name" value="P-loop_NTPase"/>
</dbReference>
<feature type="domain" description="Phage terminase large subunit C-terminal" evidence="2">
    <location>
        <begin position="268"/>
        <end position="402"/>
    </location>
</feature>
<gene>
    <name evidence="7" type="ORF">DWV70_08285</name>
    <name evidence="6" type="ORF">DXC16_00585</name>
    <name evidence="3" type="ORF">ERS852457_04143</name>
    <name evidence="5" type="ORF">GAZ06_17685</name>
    <name evidence="4" type="ORF">GAZ09_17690</name>
</gene>
<protein>
    <submittedName>
        <fullName evidence="4">PBSX family phage terminase large subunit</fullName>
    </submittedName>
    <submittedName>
        <fullName evidence="3">Uncharacterized conserved protein</fullName>
    </submittedName>
</protein>
<dbReference type="InterPro" id="IPR035412">
    <property type="entry name" value="Terminase_L_N"/>
</dbReference>